<proteinExistence type="predicted"/>
<feature type="compositionally biased region" description="Polar residues" evidence="1">
    <location>
        <begin position="510"/>
        <end position="529"/>
    </location>
</feature>
<feature type="region of interest" description="Disordered" evidence="1">
    <location>
        <begin position="416"/>
        <end position="450"/>
    </location>
</feature>
<keyword evidence="3" id="KW-1185">Reference proteome</keyword>
<gene>
    <name evidence="2" type="ORF">BGW38_001186</name>
</gene>
<feature type="region of interest" description="Disordered" evidence="1">
    <location>
        <begin position="580"/>
        <end position="615"/>
    </location>
</feature>
<feature type="region of interest" description="Disordered" evidence="1">
    <location>
        <begin position="721"/>
        <end position="748"/>
    </location>
</feature>
<feature type="compositionally biased region" description="Polar residues" evidence="1">
    <location>
        <begin position="350"/>
        <end position="367"/>
    </location>
</feature>
<feature type="region of interest" description="Disordered" evidence="1">
    <location>
        <begin position="335"/>
        <end position="403"/>
    </location>
</feature>
<dbReference type="Proteomes" id="UP000780801">
    <property type="component" value="Unassembled WGS sequence"/>
</dbReference>
<feature type="region of interest" description="Disordered" evidence="1">
    <location>
        <begin position="1142"/>
        <end position="1187"/>
    </location>
</feature>
<feature type="compositionally biased region" description="Basic residues" evidence="1">
    <location>
        <begin position="582"/>
        <end position="595"/>
    </location>
</feature>
<feature type="region of interest" description="Disordered" evidence="1">
    <location>
        <begin position="1071"/>
        <end position="1095"/>
    </location>
</feature>
<feature type="region of interest" description="Disordered" evidence="1">
    <location>
        <begin position="847"/>
        <end position="869"/>
    </location>
</feature>
<feature type="compositionally biased region" description="Polar residues" evidence="1">
    <location>
        <begin position="1071"/>
        <end position="1092"/>
    </location>
</feature>
<organism evidence="2 3">
    <name type="scientific">Lunasporangiospora selenospora</name>
    <dbReference type="NCBI Taxonomy" id="979761"/>
    <lineage>
        <taxon>Eukaryota</taxon>
        <taxon>Fungi</taxon>
        <taxon>Fungi incertae sedis</taxon>
        <taxon>Mucoromycota</taxon>
        <taxon>Mortierellomycotina</taxon>
        <taxon>Mortierellomycetes</taxon>
        <taxon>Mortierellales</taxon>
        <taxon>Mortierellaceae</taxon>
        <taxon>Lunasporangiospora</taxon>
    </lineage>
</organism>
<feature type="region of interest" description="Disordered" evidence="1">
    <location>
        <begin position="28"/>
        <end position="122"/>
    </location>
</feature>
<dbReference type="EMBL" id="JAABOA010001361">
    <property type="protein sequence ID" value="KAF9581702.1"/>
    <property type="molecule type" value="Genomic_DNA"/>
</dbReference>
<feature type="compositionally biased region" description="Polar residues" evidence="1">
    <location>
        <begin position="725"/>
        <end position="735"/>
    </location>
</feature>
<comment type="caution">
    <text evidence="2">The sequence shown here is derived from an EMBL/GenBank/DDBJ whole genome shotgun (WGS) entry which is preliminary data.</text>
</comment>
<feature type="region of interest" description="Disordered" evidence="1">
    <location>
        <begin position="798"/>
        <end position="834"/>
    </location>
</feature>
<reference evidence="2" key="1">
    <citation type="journal article" date="2020" name="Fungal Divers.">
        <title>Resolving the Mortierellaceae phylogeny through synthesis of multi-gene phylogenetics and phylogenomics.</title>
        <authorList>
            <person name="Vandepol N."/>
            <person name="Liber J."/>
            <person name="Desiro A."/>
            <person name="Na H."/>
            <person name="Kennedy M."/>
            <person name="Barry K."/>
            <person name="Grigoriev I.V."/>
            <person name="Miller A.N."/>
            <person name="O'Donnell K."/>
            <person name="Stajich J.E."/>
            <person name="Bonito G."/>
        </authorList>
    </citation>
    <scope>NUCLEOTIDE SEQUENCE</scope>
    <source>
        <strain evidence="2">KOD1015</strain>
    </source>
</reference>
<evidence type="ECO:0000256" key="1">
    <source>
        <dbReference type="SAM" id="MobiDB-lite"/>
    </source>
</evidence>
<feature type="compositionally biased region" description="Low complexity" evidence="1">
    <location>
        <begin position="819"/>
        <end position="833"/>
    </location>
</feature>
<feature type="compositionally biased region" description="Polar residues" evidence="1">
    <location>
        <begin position="210"/>
        <end position="228"/>
    </location>
</feature>
<dbReference type="AlphaFoldDB" id="A0A9P6FUN2"/>
<feature type="compositionally biased region" description="Low complexity" evidence="1">
    <location>
        <begin position="417"/>
        <end position="443"/>
    </location>
</feature>
<feature type="compositionally biased region" description="Polar residues" evidence="1">
    <location>
        <begin position="101"/>
        <end position="110"/>
    </location>
</feature>
<feature type="region of interest" description="Disordered" evidence="1">
    <location>
        <begin position="210"/>
        <end position="247"/>
    </location>
</feature>
<accession>A0A9P6FUN2</accession>
<feature type="non-terminal residue" evidence="2">
    <location>
        <position position="1"/>
    </location>
</feature>
<feature type="region of interest" description="Disordered" evidence="1">
    <location>
        <begin position="905"/>
        <end position="937"/>
    </location>
</feature>
<evidence type="ECO:0000313" key="3">
    <source>
        <dbReference type="Proteomes" id="UP000780801"/>
    </source>
</evidence>
<dbReference type="OrthoDB" id="2425684at2759"/>
<protein>
    <submittedName>
        <fullName evidence="2">Uncharacterized protein</fullName>
    </submittedName>
</protein>
<evidence type="ECO:0000313" key="2">
    <source>
        <dbReference type="EMBL" id="KAF9581702.1"/>
    </source>
</evidence>
<name>A0A9P6FUN2_9FUNG</name>
<feature type="compositionally biased region" description="Polar residues" evidence="1">
    <location>
        <begin position="71"/>
        <end position="88"/>
    </location>
</feature>
<feature type="compositionally biased region" description="Polar residues" evidence="1">
    <location>
        <begin position="852"/>
        <end position="869"/>
    </location>
</feature>
<sequence>ADCSSAMPPCATPASISSIPEAYGVGSLLQQSDDEPIAGSLAFDPSSPSCSNLPSPPPSPAATAIMASSSNMEQAQTPTLTQEQSQDQPPRLDEPQPHQPCMSTPIQPTTARKEERLNQGPKVSRSSLATLLSMALTIILLSLLQIRRRHLRRKGRRPSRGPSQRLRARQLHSKLQSMYSNSSNHSSTNQCMDLSPGYIFCSEPSSRTNSLSLPESKSGIHSLSKCSSPSPPTKLALSTNSADGRAMEEPKLTLNNNDARLSTPQFSSPQAGHCSGSPANLYNLNGHAWSLSDGDLPGVRSKQDFVSAWLDHLSVMDGGEIEQNGLPLGGAHLRLGREESRPSPNLFENELSQGQGQAQGEDSQQYPGLSPNYDMSDHQPHRLSRTPTEAQREPRQELPNSSHLSHYYQGSARYSYHSHPSWSPATSHSSSHSPQQPHSPHWQSYERASRPWSEQQHSYYEAILGSSPNGQPRLMNIQQQPSGLLPGTHVVIPADYEPKAPVPSGHRRSVSLTESDSTPHTHGRYSSSPIPVGHTEEWSPAEQARQEYQMRRRMFQIQNQQHQQWSQQLKYQQQHLNPHPFYQHHSHAHPHHRSSSFRYPHGKPPPPHHYPNQRFRHHHHLPLPTAAAPATAGSISHSISAQDLSQYSQRLHANRVRSANDLAWERHCYYQQKQQHEEAMVERMRVEAVSRKSQLLAQEQSQQQVQELPTVVVTMKHDVDHDNLKSQIPPSDLNTSSSKSEDGRSSSLGASIVRSLSRRHQGTSPNATSVVIKPILDSTSTASERKVFSASLRLKKRGEGKLPSHGLQTPPLTPAKVTSSSSSSSSSFSSSSSPAVIRANLGELTDEGTARVSMSSTEKTVSTTATGLNPTNSIPAATAGLTRVKTLKDIGPSIRSLARRCSSRFRRPNSFAGSSSNLDTPFPMDRRDTSPDSPTQISTAVTLSPAATVKWLRVVSLIPGPDGVVDLEQVGTKYRESLTSAKMIHSKHEPEPPLPITSQERIPIHRKVKLFRSKSTTSSSLRDATDMPEGLGRSLTVRLEKSSSLRFANGRALDLRISDLKSDLESLSFPIQSSENKSDSAQGIQGKPQVNNTDKDEIKRRSMTMRVVQCSADEGGEETEIDVNQELDAETRRQVKSLLSLNRKGGRPGQGSIGARSEATKAEILSPLEVEAQERAPETPPTEEEKEAALCGQIAFMLVPKSRYEFQTFGMTTRLEH</sequence>
<feature type="compositionally biased region" description="Low complexity" evidence="1">
    <location>
        <begin position="61"/>
        <end position="70"/>
    </location>
</feature>
<feature type="region of interest" description="Disordered" evidence="1">
    <location>
        <begin position="495"/>
        <end position="538"/>
    </location>
</feature>